<accession>A0ABS8KSF8</accession>
<dbReference type="PANTHER" id="PTHR21064">
    <property type="entry name" value="AMINOGLYCOSIDE PHOSPHOTRANSFERASE DOMAIN-CONTAINING PROTEIN-RELATED"/>
    <property type="match status" value="1"/>
</dbReference>
<evidence type="ECO:0000313" key="4">
    <source>
        <dbReference type="Proteomes" id="UP001198862"/>
    </source>
</evidence>
<dbReference type="SUPFAM" id="SSF56112">
    <property type="entry name" value="Protein kinase-like (PK-like)"/>
    <property type="match status" value="1"/>
</dbReference>
<dbReference type="PANTHER" id="PTHR21064:SF6">
    <property type="entry name" value="AMINOGLYCOSIDE PHOSPHOTRANSFERASE DOMAIN-CONTAINING PROTEIN"/>
    <property type="match status" value="1"/>
</dbReference>
<evidence type="ECO:0000256" key="1">
    <source>
        <dbReference type="ARBA" id="ARBA00038240"/>
    </source>
</evidence>
<dbReference type="Gene3D" id="3.90.1200.10">
    <property type="match status" value="1"/>
</dbReference>
<proteinExistence type="inferred from homology"/>
<evidence type="ECO:0000259" key="2">
    <source>
        <dbReference type="Pfam" id="PF01636"/>
    </source>
</evidence>
<reference evidence="3 4" key="1">
    <citation type="submission" date="2021-11" db="EMBL/GenBank/DDBJ databases">
        <authorList>
            <person name="Lee D.-H."/>
            <person name="Kim S.-B."/>
        </authorList>
    </citation>
    <scope>NUCLEOTIDE SEQUENCE [LARGE SCALE GENOMIC DNA]</scope>
    <source>
        <strain evidence="3 4">KCTC 52223</strain>
    </source>
</reference>
<keyword evidence="4" id="KW-1185">Reference proteome</keyword>
<dbReference type="Proteomes" id="UP001198862">
    <property type="component" value="Unassembled WGS sequence"/>
</dbReference>
<dbReference type="InterPro" id="IPR050249">
    <property type="entry name" value="Pseudomonas-type_ThrB"/>
</dbReference>
<dbReference type="InterPro" id="IPR011009">
    <property type="entry name" value="Kinase-like_dom_sf"/>
</dbReference>
<dbReference type="Pfam" id="PF01636">
    <property type="entry name" value="APH"/>
    <property type="match status" value="1"/>
</dbReference>
<evidence type="ECO:0000313" key="3">
    <source>
        <dbReference type="EMBL" id="MCC8429021.1"/>
    </source>
</evidence>
<name>A0ABS8KSF8_9HYPH</name>
<organism evidence="3 4">
    <name type="scientific">Reyranella aquatilis</name>
    <dbReference type="NCBI Taxonomy" id="2035356"/>
    <lineage>
        <taxon>Bacteria</taxon>
        <taxon>Pseudomonadati</taxon>
        <taxon>Pseudomonadota</taxon>
        <taxon>Alphaproteobacteria</taxon>
        <taxon>Hyphomicrobiales</taxon>
        <taxon>Reyranellaceae</taxon>
        <taxon>Reyranella</taxon>
    </lineage>
</organism>
<feature type="domain" description="Aminoglycoside phosphotransferase" evidence="2">
    <location>
        <begin position="34"/>
        <end position="275"/>
    </location>
</feature>
<gene>
    <name evidence="3" type="ORF">LJ725_08595</name>
</gene>
<protein>
    <submittedName>
        <fullName evidence="3">Phosphotransferase</fullName>
    </submittedName>
</protein>
<dbReference type="EMBL" id="JAJISD010000003">
    <property type="protein sequence ID" value="MCC8429021.1"/>
    <property type="molecule type" value="Genomic_DNA"/>
</dbReference>
<comment type="similarity">
    <text evidence="1">Belongs to the pseudomonas-type ThrB family.</text>
</comment>
<sequence>MDKATVDRVFAPAARAALEAFPIDACDLTLVSLSENVTFKVTDGRDGRPYVLRLHRPGYHTLDELVSERAWIRALAEAGIDVPDAVMTRDGQDYVPVIIAATGEKRFAGMASWTEGRLLSDVLAGMTDQSLIEASFKQLGAITAAMHVQASAWTPPPGFKRHALDSDGLMGMAPHWGEFWEHRSLTAGERSLLLDVRQRLHALLSRLSRDPSAYSVIHADLHPGNIVVDGERLTVIDFDDAGFGWHQYDIATALTHWQTKPNAAEIERAFLAGYRAKRPVPDEALSLIAEFRLIRWMATIGWFHQRPEVNRPSAIFEERKAWVLDQCAALQLSR</sequence>
<dbReference type="RefSeq" id="WP_230550238.1">
    <property type="nucleotide sequence ID" value="NZ_JAJISD010000003.1"/>
</dbReference>
<dbReference type="InterPro" id="IPR002575">
    <property type="entry name" value="Aminoglycoside_PTrfase"/>
</dbReference>
<comment type="caution">
    <text evidence="3">The sequence shown here is derived from an EMBL/GenBank/DDBJ whole genome shotgun (WGS) entry which is preliminary data.</text>
</comment>